<evidence type="ECO:0000256" key="9">
    <source>
        <dbReference type="HAMAP-Rule" id="MF_01855"/>
    </source>
</evidence>
<dbReference type="GO" id="GO:0030388">
    <property type="term" value="P:fructose 1,6-bisphosphate metabolic process"/>
    <property type="evidence" value="ECO:0007669"/>
    <property type="project" value="TreeGrafter"/>
</dbReference>
<evidence type="ECO:0000256" key="3">
    <source>
        <dbReference type="ARBA" id="ARBA00010941"/>
    </source>
</evidence>
<dbReference type="EMBL" id="QFPN01000009">
    <property type="protein sequence ID" value="PZQ12396.1"/>
    <property type="molecule type" value="Genomic_DNA"/>
</dbReference>
<evidence type="ECO:0000256" key="4">
    <source>
        <dbReference type="ARBA" id="ARBA00022490"/>
    </source>
</evidence>
<feature type="binding site" evidence="9">
    <location>
        <position position="103"/>
    </location>
    <ligand>
        <name>Mg(2+)</name>
        <dbReference type="ChEBI" id="CHEBI:18420"/>
        <label>2</label>
    </ligand>
</feature>
<dbReference type="GO" id="GO:0005986">
    <property type="term" value="P:sucrose biosynthetic process"/>
    <property type="evidence" value="ECO:0007669"/>
    <property type="project" value="TreeGrafter"/>
</dbReference>
<dbReference type="GO" id="GO:0006002">
    <property type="term" value="P:fructose 6-phosphate metabolic process"/>
    <property type="evidence" value="ECO:0007669"/>
    <property type="project" value="TreeGrafter"/>
</dbReference>
<protein>
    <recommendedName>
        <fullName evidence="9">Fructose-1,6-bisphosphatase class 1</fullName>
        <shortName evidence="9">FBPase class 1</shortName>
        <ecNumber evidence="9">3.1.3.11</ecNumber>
    </recommendedName>
    <alternativeName>
        <fullName evidence="9">D-fructose-1,6-bisphosphate 1-phosphohydrolase class 1</fullName>
    </alternativeName>
</protein>
<dbReference type="EC" id="3.1.3.11" evidence="9"/>
<dbReference type="GO" id="GO:0006094">
    <property type="term" value="P:gluconeogenesis"/>
    <property type="evidence" value="ECO:0007669"/>
    <property type="project" value="UniProtKB-UniRule"/>
</dbReference>
<dbReference type="PIRSF" id="PIRSF000904">
    <property type="entry name" value="FBPtase_SBPase"/>
    <property type="match status" value="1"/>
</dbReference>
<evidence type="ECO:0000256" key="1">
    <source>
        <dbReference type="ARBA" id="ARBA00001273"/>
    </source>
</evidence>
<organism evidence="13 14">
    <name type="scientific">Ancylobacter novellus</name>
    <name type="common">Thiobacillus novellus</name>
    <dbReference type="NCBI Taxonomy" id="921"/>
    <lineage>
        <taxon>Bacteria</taxon>
        <taxon>Pseudomonadati</taxon>
        <taxon>Pseudomonadota</taxon>
        <taxon>Alphaproteobacteria</taxon>
        <taxon>Hyphomicrobiales</taxon>
        <taxon>Xanthobacteraceae</taxon>
        <taxon>Ancylobacter</taxon>
    </lineage>
</organism>
<feature type="binding site" evidence="9">
    <location>
        <position position="102"/>
    </location>
    <ligand>
        <name>Mg(2+)</name>
        <dbReference type="ChEBI" id="CHEBI:18420"/>
        <label>1</label>
    </ligand>
</feature>
<feature type="binding site" evidence="9">
    <location>
        <position position="191"/>
    </location>
    <ligand>
        <name>substrate</name>
    </ligand>
</feature>
<keyword evidence="6 9" id="KW-0378">Hydrolase</keyword>
<dbReference type="PRINTS" id="PR00115">
    <property type="entry name" value="F16BPHPHTASE"/>
</dbReference>
<comment type="catalytic activity">
    <reaction evidence="1 9">
        <text>beta-D-fructose 1,6-bisphosphate + H2O = beta-D-fructose 6-phosphate + phosphate</text>
        <dbReference type="Rhea" id="RHEA:11064"/>
        <dbReference type="ChEBI" id="CHEBI:15377"/>
        <dbReference type="ChEBI" id="CHEBI:32966"/>
        <dbReference type="ChEBI" id="CHEBI:43474"/>
        <dbReference type="ChEBI" id="CHEBI:57634"/>
        <dbReference type="EC" id="3.1.3.11"/>
    </reaction>
</comment>
<comment type="subcellular location">
    <subcellularLocation>
        <location evidence="9">Cytoplasm</location>
    </subcellularLocation>
</comment>
<dbReference type="Pfam" id="PF00316">
    <property type="entry name" value="FBPase"/>
    <property type="match status" value="1"/>
</dbReference>
<dbReference type="InterPro" id="IPR020548">
    <property type="entry name" value="Fructose_bisphosphatase_AS"/>
</dbReference>
<feature type="domain" description="Fructose-1-6-bisphosphatase class 1 C-terminal" evidence="12">
    <location>
        <begin position="181"/>
        <end position="314"/>
    </location>
</feature>
<evidence type="ECO:0000313" key="13">
    <source>
        <dbReference type="EMBL" id="PZQ12396.1"/>
    </source>
</evidence>
<reference evidence="13 14" key="1">
    <citation type="submission" date="2017-08" db="EMBL/GenBank/DDBJ databases">
        <title>Infants hospitalized years apart are colonized by the same room-sourced microbial strains.</title>
        <authorList>
            <person name="Brooks B."/>
            <person name="Olm M.R."/>
            <person name="Firek B.A."/>
            <person name="Baker R."/>
            <person name="Thomas B.C."/>
            <person name="Morowitz M.J."/>
            <person name="Banfield J.F."/>
        </authorList>
    </citation>
    <scope>NUCLEOTIDE SEQUENCE [LARGE SCALE GENOMIC DNA]</scope>
    <source>
        <strain evidence="13">S2_005_003_R2_43</strain>
    </source>
</reference>
<comment type="caution">
    <text evidence="13">The sequence shown here is derived from an EMBL/GenBank/DDBJ whole genome shotgun (WGS) entry which is preliminary data.</text>
</comment>
<evidence type="ECO:0000256" key="2">
    <source>
        <dbReference type="ARBA" id="ARBA00005215"/>
    </source>
</evidence>
<dbReference type="Gene3D" id="3.30.540.10">
    <property type="entry name" value="Fructose-1,6-Bisphosphatase, subunit A, domain 1"/>
    <property type="match status" value="1"/>
</dbReference>
<evidence type="ECO:0000256" key="6">
    <source>
        <dbReference type="ARBA" id="ARBA00022801"/>
    </source>
</evidence>
<dbReference type="InterPro" id="IPR000146">
    <property type="entry name" value="FBPase_class-1"/>
</dbReference>
<evidence type="ECO:0000256" key="8">
    <source>
        <dbReference type="ARBA" id="ARBA00023277"/>
    </source>
</evidence>
<dbReference type="SUPFAM" id="SSF56655">
    <property type="entry name" value="Carbohydrate phosphatase"/>
    <property type="match status" value="1"/>
</dbReference>
<sequence length="337" mass="35924">MARTLDDCLASDVDPDVARAVAGVAEGVADLSKRLGRGPFGFAPPTEDTPDAGDHAAFDVVADNLFASALTASGVRFYASEKRQSVATLDPAGSLSVALDPLDGSSNIGVDGPVGTIFSIRPARGAGPESFLAPNSEQLAAGYALYGPQTQFILTVGSGVCAFVLDPEDGRFKLISRDLRLPSDSNEYAINASNRRRWPAAVLEFIEDCEAGVEGSQGSDFTMRWMASLVAETHRILTRGGLFLYPGDSRLGYARGRLRMLYECAPIAMLIEQAGGASTDGERSILERSPSTLHERTPFVFGSADRVHAVTTFLSRRDSAGSPLFGRRGLRDEKSSR</sequence>
<keyword evidence="4 9" id="KW-0963">Cytoplasm</keyword>
<dbReference type="NCBIfam" id="NF006780">
    <property type="entry name" value="PRK09293.1-4"/>
    <property type="match status" value="1"/>
</dbReference>
<dbReference type="PIRSF" id="PIRSF500210">
    <property type="entry name" value="FBPtase"/>
    <property type="match status" value="1"/>
</dbReference>
<evidence type="ECO:0000256" key="5">
    <source>
        <dbReference type="ARBA" id="ARBA00022723"/>
    </source>
</evidence>
<dbReference type="GO" id="GO:0006000">
    <property type="term" value="P:fructose metabolic process"/>
    <property type="evidence" value="ECO:0007669"/>
    <property type="project" value="TreeGrafter"/>
</dbReference>
<comment type="pathway">
    <text evidence="2">Carbohydrate biosynthesis; Calvin cycle.</text>
</comment>
<feature type="domain" description="Fructose-1-6-bisphosphatase class I N-terminal" evidence="11">
    <location>
        <begin position="55"/>
        <end position="175"/>
    </location>
</feature>
<dbReference type="HAMAP" id="MF_01855">
    <property type="entry name" value="FBPase_class1"/>
    <property type="match status" value="1"/>
</dbReference>
<feature type="binding site" evidence="9">
    <location>
        <position position="100"/>
    </location>
    <ligand>
        <name>Mg(2+)</name>
        <dbReference type="ChEBI" id="CHEBI:18420"/>
        <label>2</label>
    </ligand>
</feature>
<keyword evidence="7 9" id="KW-0460">Magnesium</keyword>
<comment type="subunit">
    <text evidence="9">Homotetramer.</text>
</comment>
<dbReference type="InterPro" id="IPR044015">
    <property type="entry name" value="FBPase_C_dom"/>
</dbReference>
<evidence type="ECO:0000313" key="14">
    <source>
        <dbReference type="Proteomes" id="UP000249577"/>
    </source>
</evidence>
<name>A0A2W5K5D4_ANCNO</name>
<comment type="similarity">
    <text evidence="3 9 10">Belongs to the FBPase class 1 family.</text>
</comment>
<evidence type="ECO:0000256" key="10">
    <source>
        <dbReference type="RuleBase" id="RU000508"/>
    </source>
</evidence>
<dbReference type="PANTHER" id="PTHR11556:SF35">
    <property type="entry name" value="SEDOHEPTULOSE-1,7-BISPHOSPHATASE, CHLOROPLASTIC"/>
    <property type="match status" value="1"/>
</dbReference>
<dbReference type="InterPro" id="IPR033391">
    <property type="entry name" value="FBPase_N"/>
</dbReference>
<dbReference type="GO" id="GO:0000287">
    <property type="term" value="F:magnesium ion binding"/>
    <property type="evidence" value="ECO:0007669"/>
    <property type="project" value="UniProtKB-UniRule"/>
</dbReference>
<dbReference type="AlphaFoldDB" id="A0A2W5K5D4"/>
<evidence type="ECO:0000259" key="12">
    <source>
        <dbReference type="Pfam" id="PF18913"/>
    </source>
</evidence>
<dbReference type="GO" id="GO:0005829">
    <property type="term" value="C:cytosol"/>
    <property type="evidence" value="ECO:0007669"/>
    <property type="project" value="TreeGrafter"/>
</dbReference>
<feature type="binding site" evidence="9">
    <location>
        <position position="100"/>
    </location>
    <ligand>
        <name>Mg(2+)</name>
        <dbReference type="ChEBI" id="CHEBI:18420"/>
        <label>1</label>
    </ligand>
</feature>
<dbReference type="PROSITE" id="PS00124">
    <property type="entry name" value="FBPASE"/>
    <property type="match status" value="1"/>
</dbReference>
<keyword evidence="5 9" id="KW-0479">Metal-binding</keyword>
<dbReference type="InterPro" id="IPR028343">
    <property type="entry name" value="FBPtase"/>
</dbReference>
<dbReference type="Proteomes" id="UP000249577">
    <property type="component" value="Unassembled WGS sequence"/>
</dbReference>
<feature type="binding site" evidence="9">
    <location>
        <position position="263"/>
    </location>
    <ligand>
        <name>Mg(2+)</name>
        <dbReference type="ChEBI" id="CHEBI:18420"/>
        <label>2</label>
    </ligand>
</feature>
<accession>A0A2W5K5D4</accession>
<evidence type="ECO:0000259" key="11">
    <source>
        <dbReference type="Pfam" id="PF00316"/>
    </source>
</evidence>
<keyword evidence="8 9" id="KW-0119">Carbohydrate metabolism</keyword>
<dbReference type="PANTHER" id="PTHR11556">
    <property type="entry name" value="FRUCTOSE-1,6-BISPHOSPHATASE-RELATED"/>
    <property type="match status" value="1"/>
</dbReference>
<dbReference type="CDD" id="cd00354">
    <property type="entry name" value="FBPase"/>
    <property type="match status" value="1"/>
</dbReference>
<evidence type="ECO:0000256" key="7">
    <source>
        <dbReference type="ARBA" id="ARBA00022842"/>
    </source>
</evidence>
<feature type="binding site" evidence="9">
    <location>
        <position position="81"/>
    </location>
    <ligand>
        <name>Mg(2+)</name>
        <dbReference type="ChEBI" id="CHEBI:18420"/>
        <label>1</label>
    </ligand>
</feature>
<gene>
    <name evidence="9" type="primary">fbp</name>
    <name evidence="13" type="ORF">DI565_16360</name>
</gene>
<dbReference type="Pfam" id="PF18913">
    <property type="entry name" value="FBPase_C"/>
    <property type="match status" value="1"/>
</dbReference>
<dbReference type="Gene3D" id="3.40.190.80">
    <property type="match status" value="1"/>
</dbReference>
<comment type="cofactor">
    <cofactor evidence="9">
        <name>Mg(2+)</name>
        <dbReference type="ChEBI" id="CHEBI:18420"/>
    </cofactor>
    <text evidence="9">Binds 2 magnesium ions per subunit.</text>
</comment>
<comment type="caution">
    <text evidence="9">Lacks conserved residue(s) required for the propagation of feature annotation.</text>
</comment>
<proteinExistence type="inferred from homology"/>
<feature type="binding site" evidence="9">
    <location>
        <begin position="103"/>
        <end position="106"/>
    </location>
    <ligand>
        <name>substrate</name>
    </ligand>
</feature>
<dbReference type="GO" id="GO:0042132">
    <property type="term" value="F:fructose 1,6-bisphosphate 1-phosphatase activity"/>
    <property type="evidence" value="ECO:0007669"/>
    <property type="project" value="UniProtKB-UniRule"/>
</dbReference>